<accession>A0A117LGU8</accession>
<name>A0A117LGU8_9CHLR</name>
<evidence type="ECO:0000313" key="1">
    <source>
        <dbReference type="EMBL" id="KUK46478.1"/>
    </source>
</evidence>
<gene>
    <name evidence="1" type="ORF">XD73_0646</name>
</gene>
<sequence>MSTKAVFEGLIFDENDNPVGAAYVGNEATYVVDDDGFLRHIPSEHIDKQILDYLKNQVLENKDLLTDQTAKMLGQEDIFTRAVIENQLEGIDQQMDMLLNIGLSPSNREYLGMIGFRIRINIHGDILEIVQPEAGEGD</sequence>
<dbReference type="EMBL" id="LGFU01000025">
    <property type="protein sequence ID" value="KUK46478.1"/>
    <property type="molecule type" value="Genomic_DNA"/>
</dbReference>
<reference evidence="1 2" key="1">
    <citation type="journal article" date="2015" name="MBio">
        <title>Genome-Resolved Metagenomic Analysis Reveals Roles for Candidate Phyla and Other Microbial Community Members in Biogeochemical Transformations in Oil Reservoirs.</title>
        <authorList>
            <person name="Hu P."/>
            <person name="Tom L."/>
            <person name="Singh A."/>
            <person name="Thomas B.C."/>
            <person name="Baker B.J."/>
            <person name="Piceno Y.M."/>
            <person name="Andersen G.L."/>
            <person name="Banfield J.F."/>
        </authorList>
    </citation>
    <scope>NUCLEOTIDE SEQUENCE [LARGE SCALE GENOMIC DNA]</scope>
    <source>
        <strain evidence="1">46_16</strain>
    </source>
</reference>
<protein>
    <submittedName>
        <fullName evidence="1">Uncharacterized protein</fullName>
    </submittedName>
</protein>
<organism evidence="1 2">
    <name type="scientific">Anaerolinea thermophila</name>
    <dbReference type="NCBI Taxonomy" id="167964"/>
    <lineage>
        <taxon>Bacteria</taxon>
        <taxon>Bacillati</taxon>
        <taxon>Chloroflexota</taxon>
        <taxon>Anaerolineae</taxon>
        <taxon>Anaerolineales</taxon>
        <taxon>Anaerolineaceae</taxon>
        <taxon>Anaerolinea</taxon>
    </lineage>
</organism>
<dbReference type="Proteomes" id="UP000064249">
    <property type="component" value="Unassembled WGS sequence"/>
</dbReference>
<evidence type="ECO:0000313" key="2">
    <source>
        <dbReference type="Proteomes" id="UP000064249"/>
    </source>
</evidence>
<dbReference type="AlphaFoldDB" id="A0A117LGU8"/>
<proteinExistence type="predicted"/>
<comment type="caution">
    <text evidence="1">The sequence shown here is derived from an EMBL/GenBank/DDBJ whole genome shotgun (WGS) entry which is preliminary data.</text>
</comment>